<accession>A0A2Y9S3N4</accession>
<feature type="compositionally biased region" description="Basic and acidic residues" evidence="1">
    <location>
        <begin position="141"/>
        <end position="152"/>
    </location>
</feature>
<dbReference type="InterPro" id="IPR042294">
    <property type="entry name" value="SETD2_animal"/>
</dbReference>
<dbReference type="Proteomes" id="UP000248484">
    <property type="component" value="Chromosome 11"/>
</dbReference>
<name>A0A2Y9S3N4_PHYMC</name>
<dbReference type="AlphaFoldDB" id="A0A2Y9S3N4"/>
<keyword evidence="2" id="KW-1185">Reference proteome</keyword>
<gene>
    <name evidence="3" type="primary">LOC112061923</name>
</gene>
<evidence type="ECO:0000313" key="2">
    <source>
        <dbReference type="Proteomes" id="UP000248484"/>
    </source>
</evidence>
<protein>
    <submittedName>
        <fullName evidence="3">Histone-lysine N-methyltransferase SETD2-like</fullName>
    </submittedName>
</protein>
<dbReference type="InParanoid" id="A0A2Y9S3N4"/>
<organism evidence="2 3">
    <name type="scientific">Physeter macrocephalus</name>
    <name type="common">Sperm whale</name>
    <name type="synonym">Physeter catodon</name>
    <dbReference type="NCBI Taxonomy" id="9755"/>
    <lineage>
        <taxon>Eukaryota</taxon>
        <taxon>Metazoa</taxon>
        <taxon>Chordata</taxon>
        <taxon>Craniata</taxon>
        <taxon>Vertebrata</taxon>
        <taxon>Euteleostomi</taxon>
        <taxon>Mammalia</taxon>
        <taxon>Eutheria</taxon>
        <taxon>Laurasiatheria</taxon>
        <taxon>Artiodactyla</taxon>
        <taxon>Whippomorpha</taxon>
        <taxon>Cetacea</taxon>
        <taxon>Odontoceti</taxon>
        <taxon>Physeteridae</taxon>
        <taxon>Physeter</taxon>
    </lineage>
</organism>
<dbReference type="GO" id="GO:0005694">
    <property type="term" value="C:chromosome"/>
    <property type="evidence" value="ECO:0007669"/>
    <property type="project" value="TreeGrafter"/>
</dbReference>
<feature type="region of interest" description="Disordered" evidence="1">
    <location>
        <begin position="1"/>
        <end position="98"/>
    </location>
</feature>
<dbReference type="RefSeq" id="XP_023970775.1">
    <property type="nucleotide sequence ID" value="XM_024115007.1"/>
</dbReference>
<evidence type="ECO:0000256" key="1">
    <source>
        <dbReference type="SAM" id="MobiDB-lite"/>
    </source>
</evidence>
<feature type="region of interest" description="Disordered" evidence="1">
    <location>
        <begin position="110"/>
        <end position="173"/>
    </location>
</feature>
<dbReference type="GO" id="GO:0010468">
    <property type="term" value="P:regulation of gene expression"/>
    <property type="evidence" value="ECO:0007669"/>
    <property type="project" value="TreeGrafter"/>
</dbReference>
<feature type="compositionally biased region" description="Basic and acidic residues" evidence="1">
    <location>
        <begin position="55"/>
        <end position="98"/>
    </location>
</feature>
<proteinExistence type="predicted"/>
<dbReference type="PANTHER" id="PTHR46711">
    <property type="entry name" value="HISTONE-LYSINE N-METHYLTRANSFERASE SETD2"/>
    <property type="match status" value="1"/>
</dbReference>
<evidence type="ECO:0000313" key="3">
    <source>
        <dbReference type="RefSeq" id="XP_023970775.1"/>
    </source>
</evidence>
<dbReference type="GO" id="GO:0005634">
    <property type="term" value="C:nucleus"/>
    <property type="evidence" value="ECO:0007669"/>
    <property type="project" value="TreeGrafter"/>
</dbReference>
<reference evidence="3" key="1">
    <citation type="submission" date="2025-08" db="UniProtKB">
        <authorList>
            <consortium name="RefSeq"/>
        </authorList>
    </citation>
    <scope>IDENTIFICATION</scope>
    <source>
        <tissue evidence="3">Muscle</tissue>
    </source>
</reference>
<dbReference type="GO" id="GO:0046975">
    <property type="term" value="F:histone H3K36 methyltransferase activity"/>
    <property type="evidence" value="ECO:0007669"/>
    <property type="project" value="InterPro"/>
</dbReference>
<feature type="compositionally biased region" description="Basic and acidic residues" evidence="1">
    <location>
        <begin position="110"/>
        <end position="120"/>
    </location>
</feature>
<dbReference type="PANTHER" id="PTHR46711:SF1">
    <property type="entry name" value="HISTONE-LYSINE N-METHYLTRANSFERASE SETD2"/>
    <property type="match status" value="1"/>
</dbReference>
<feature type="non-terminal residue" evidence="3">
    <location>
        <position position="173"/>
    </location>
</feature>
<dbReference type="KEGG" id="pcad:112061923"/>
<sequence length="173" mass="20399">MESFSMSEVEYPGELGSSPRALMPETKTKGDTRTEGNFLGSESDEDSVRTSSSQRSHDLKFPANIEKERDSKKSLATLKSEDLGKSSRSKTERDDKYFSYSKLERDARYISSRCRSERERRRSRSRSRYDRGSRTSSSYSRSERSYYYDSDRRYHRSSPYRERARYSRPYTDN</sequence>
<dbReference type="GeneID" id="112061923"/>